<evidence type="ECO:0000256" key="2">
    <source>
        <dbReference type="ARBA" id="ARBA00025589"/>
    </source>
</evidence>
<evidence type="ECO:0000313" key="6">
    <source>
        <dbReference type="EMBL" id="SEH57861.1"/>
    </source>
</evidence>
<comment type="subcellular location">
    <subcellularLocation>
        <location evidence="4">Cytoplasm</location>
    </subcellularLocation>
</comment>
<proteinExistence type="inferred from homology"/>
<dbReference type="EC" id="2.7.7.7" evidence="4"/>
<organism evidence="6 7">
    <name type="scientific">Parafannyhessea umbonata</name>
    <dbReference type="NCBI Taxonomy" id="604330"/>
    <lineage>
        <taxon>Bacteria</taxon>
        <taxon>Bacillati</taxon>
        <taxon>Actinomycetota</taxon>
        <taxon>Coriobacteriia</taxon>
        <taxon>Coriobacteriales</taxon>
        <taxon>Atopobiaceae</taxon>
        <taxon>Parafannyhessea</taxon>
    </lineage>
</organism>
<dbReference type="InterPro" id="IPR043502">
    <property type="entry name" value="DNA/RNA_pol_sf"/>
</dbReference>
<feature type="domain" description="UmuC" evidence="5">
    <location>
        <begin position="19"/>
        <end position="199"/>
    </location>
</feature>
<dbReference type="EMBL" id="FNWT01000006">
    <property type="protein sequence ID" value="SEH57861.1"/>
    <property type="molecule type" value="Genomic_DNA"/>
</dbReference>
<gene>
    <name evidence="4" type="primary">dinB</name>
    <name evidence="6" type="ORF">SAMN05216447_10635</name>
</gene>
<evidence type="ECO:0000259" key="5">
    <source>
        <dbReference type="PROSITE" id="PS50173"/>
    </source>
</evidence>
<comment type="cofactor">
    <cofactor evidence="4">
        <name>Mg(2+)</name>
        <dbReference type="ChEBI" id="CHEBI:18420"/>
    </cofactor>
    <text evidence="4">Binds 2 magnesium ions per subunit.</text>
</comment>
<protein>
    <recommendedName>
        <fullName evidence="4">DNA polymerase IV</fullName>
        <shortName evidence="4">Pol IV</shortName>
        <ecNumber evidence="4">2.7.7.7</ecNumber>
    </recommendedName>
</protein>
<keyword evidence="7" id="KW-1185">Reference proteome</keyword>
<sequence length="442" mass="48469">MGTNGEIGSGLLSWSGPAIGLLDLDAFFASVEQLDHPEWRGKPVIVGGSAHKRGVVSTASYEARMYGVHSAMPSSQAMRLCPNAIWTRGRFDRYREMSAMVMSVILDETPLMEQVSIDEAFFDITPGRFSKESPIEICRRIQRRVGELGVTCSIGLGTNKTIAKIASERQKPRGITIVAPGTEPSFLAPLPVRAMSGVGAATERALLECGINTLGQLARQDPEKMEKRFGVSGPRMVLRAAGQERSEVRPADEAGVVKSVSNERTFAQDLRKRDEVEAAIRHVSALTGSRLRRKGLRGRRVTLKLRFDMTHTRTIQEMMDEATDNEHVFGEAAVRLLDRCWAEGTPVRLVGVAVSAFGEGQGRQLELFSDMSEAYAAPQDVTQGKTRAATGSLSHDKDELRELSVAADEVRRRFGKDALAYGRDLRFRGGTTGTAPMNKEDF</sequence>
<evidence type="ECO:0000313" key="7">
    <source>
        <dbReference type="Proteomes" id="UP000199135"/>
    </source>
</evidence>
<dbReference type="Proteomes" id="UP000199135">
    <property type="component" value="Unassembled WGS sequence"/>
</dbReference>
<evidence type="ECO:0000256" key="1">
    <source>
        <dbReference type="ARBA" id="ARBA00010945"/>
    </source>
</evidence>
<keyword evidence="4" id="KW-0239">DNA-directed DNA polymerase</keyword>
<feature type="active site" evidence="4">
    <location>
        <position position="119"/>
    </location>
</feature>
<dbReference type="HAMAP" id="MF_01113">
    <property type="entry name" value="DNApol_IV"/>
    <property type="match status" value="1"/>
</dbReference>
<dbReference type="SUPFAM" id="SSF56672">
    <property type="entry name" value="DNA/RNA polymerases"/>
    <property type="match status" value="1"/>
</dbReference>
<accession>A0A1H6JDW0</accession>
<keyword evidence="4" id="KW-0808">Transferase</keyword>
<keyword evidence="4" id="KW-0963">Cytoplasm</keyword>
<reference evidence="6 7" key="1">
    <citation type="submission" date="2016-10" db="EMBL/GenBank/DDBJ databases">
        <authorList>
            <person name="Varghese N."/>
            <person name="Submissions S."/>
        </authorList>
    </citation>
    <scope>NUCLEOTIDE SEQUENCE [LARGE SCALE GENOMIC DNA]</scope>
    <source>
        <strain evidence="6 7">WCP15</strain>
    </source>
</reference>
<dbReference type="InterPro" id="IPR001126">
    <property type="entry name" value="UmuC"/>
</dbReference>
<keyword evidence="4" id="KW-0479">Metal-binding</keyword>
<keyword evidence="4" id="KW-0238">DNA-binding</keyword>
<keyword evidence="4" id="KW-0515">Mutator protein</keyword>
<dbReference type="SUPFAM" id="SSF100879">
    <property type="entry name" value="Lesion bypass DNA polymerase (Y-family), little finger domain"/>
    <property type="match status" value="1"/>
</dbReference>
<dbReference type="PANTHER" id="PTHR11076:SF33">
    <property type="entry name" value="DNA POLYMERASE KAPPA"/>
    <property type="match status" value="1"/>
</dbReference>
<dbReference type="RefSeq" id="WP_078686780.1">
    <property type="nucleotide sequence ID" value="NZ_FNWT01000006.1"/>
</dbReference>
<comment type="subunit">
    <text evidence="4">Monomer.</text>
</comment>
<dbReference type="InterPro" id="IPR036775">
    <property type="entry name" value="DNA_pol_Y-fam_lit_finger_sf"/>
</dbReference>
<dbReference type="Gene3D" id="3.40.1170.60">
    <property type="match status" value="1"/>
</dbReference>
<feature type="site" description="Substrate discrimination" evidence="4">
    <location>
        <position position="28"/>
    </location>
</feature>
<dbReference type="PANTHER" id="PTHR11076">
    <property type="entry name" value="DNA REPAIR POLYMERASE UMUC / TRANSFERASE FAMILY MEMBER"/>
    <property type="match status" value="1"/>
</dbReference>
<comment type="caution">
    <text evidence="6">The sequence shown here is derived from an EMBL/GenBank/DDBJ whole genome shotgun (WGS) entry which is preliminary data.</text>
</comment>
<feature type="binding site" evidence="4">
    <location>
        <position position="23"/>
    </location>
    <ligand>
        <name>Mg(2+)</name>
        <dbReference type="ChEBI" id="CHEBI:18420"/>
    </ligand>
</feature>
<dbReference type="PROSITE" id="PS50173">
    <property type="entry name" value="UMUC"/>
    <property type="match status" value="1"/>
</dbReference>
<keyword evidence="4" id="KW-0235">DNA replication</keyword>
<dbReference type="Gene3D" id="1.10.150.20">
    <property type="entry name" value="5' to 3' exonuclease, C-terminal subdomain"/>
    <property type="match status" value="1"/>
</dbReference>
<dbReference type="Gene3D" id="3.30.1490.100">
    <property type="entry name" value="DNA polymerase, Y-family, little finger domain"/>
    <property type="match status" value="1"/>
</dbReference>
<comment type="catalytic activity">
    <reaction evidence="3 4">
        <text>DNA(n) + a 2'-deoxyribonucleoside 5'-triphosphate = DNA(n+1) + diphosphate</text>
        <dbReference type="Rhea" id="RHEA:22508"/>
        <dbReference type="Rhea" id="RHEA-COMP:17339"/>
        <dbReference type="Rhea" id="RHEA-COMP:17340"/>
        <dbReference type="ChEBI" id="CHEBI:33019"/>
        <dbReference type="ChEBI" id="CHEBI:61560"/>
        <dbReference type="ChEBI" id="CHEBI:173112"/>
        <dbReference type="EC" id="2.7.7.7"/>
    </reaction>
</comment>
<dbReference type="InterPro" id="IPR017961">
    <property type="entry name" value="DNA_pol_Y-fam_little_finger"/>
</dbReference>
<dbReference type="NCBIfam" id="NF002677">
    <property type="entry name" value="PRK02406.1"/>
    <property type="match status" value="1"/>
</dbReference>
<evidence type="ECO:0000256" key="3">
    <source>
        <dbReference type="ARBA" id="ARBA00049244"/>
    </source>
</evidence>
<dbReference type="Gene3D" id="3.30.70.270">
    <property type="match status" value="1"/>
</dbReference>
<feature type="binding site" evidence="4">
    <location>
        <position position="118"/>
    </location>
    <ligand>
        <name>Mg(2+)</name>
        <dbReference type="ChEBI" id="CHEBI:18420"/>
    </ligand>
</feature>
<name>A0A1H6JDW0_9ACTN</name>
<comment type="function">
    <text evidence="2 4">Poorly processive, error-prone DNA polymerase involved in untargeted mutagenesis. Copies undamaged DNA at stalled replication forks, which arise in vivo from mismatched or misaligned primer ends. These misaligned primers can be extended by PolIV. Exhibits no 3'-5' exonuclease (proofreading) activity. May be involved in translesional synthesis, in conjunction with the beta clamp from PolIII.</text>
</comment>
<dbReference type="InterPro" id="IPR050116">
    <property type="entry name" value="DNA_polymerase-Y"/>
</dbReference>
<keyword evidence="4" id="KW-0234">DNA repair</keyword>
<dbReference type="InterPro" id="IPR022880">
    <property type="entry name" value="DNApol_IV"/>
</dbReference>
<keyword evidence="4" id="KW-0460">Magnesium</keyword>
<comment type="similarity">
    <text evidence="1 4">Belongs to the DNA polymerase type-Y family.</text>
</comment>
<dbReference type="CDD" id="cd03586">
    <property type="entry name" value="PolY_Pol_IV_kappa"/>
    <property type="match status" value="1"/>
</dbReference>
<dbReference type="Pfam" id="PF00817">
    <property type="entry name" value="IMS"/>
    <property type="match status" value="1"/>
</dbReference>
<dbReference type="InterPro" id="IPR043128">
    <property type="entry name" value="Rev_trsase/Diguanyl_cyclase"/>
</dbReference>
<dbReference type="Pfam" id="PF11799">
    <property type="entry name" value="IMS_C"/>
    <property type="match status" value="1"/>
</dbReference>
<evidence type="ECO:0000256" key="4">
    <source>
        <dbReference type="HAMAP-Rule" id="MF_01113"/>
    </source>
</evidence>
<keyword evidence="4" id="KW-0227">DNA damage</keyword>
<keyword evidence="4" id="KW-0548">Nucleotidyltransferase</keyword>